<feature type="domain" description="DUF11" evidence="4">
    <location>
        <begin position="1552"/>
        <end position="1661"/>
    </location>
</feature>
<evidence type="ECO:0000256" key="1">
    <source>
        <dbReference type="SAM" id="MobiDB-lite"/>
    </source>
</evidence>
<organism evidence="6 7">
    <name type="scientific">Dokdonella koreensis DS-123</name>
    <dbReference type="NCBI Taxonomy" id="1300342"/>
    <lineage>
        <taxon>Bacteria</taxon>
        <taxon>Pseudomonadati</taxon>
        <taxon>Pseudomonadota</taxon>
        <taxon>Gammaproteobacteria</taxon>
        <taxon>Lysobacterales</taxon>
        <taxon>Rhodanobacteraceae</taxon>
        <taxon>Dokdonella</taxon>
    </lineage>
</organism>
<dbReference type="Proteomes" id="UP000076830">
    <property type="component" value="Chromosome"/>
</dbReference>
<feature type="domain" description="DUF11" evidence="4">
    <location>
        <begin position="1435"/>
        <end position="1544"/>
    </location>
</feature>
<feature type="transmembrane region" description="Helical" evidence="2">
    <location>
        <begin position="2754"/>
        <end position="2772"/>
    </location>
</feature>
<evidence type="ECO:0000256" key="2">
    <source>
        <dbReference type="SAM" id="Phobius"/>
    </source>
</evidence>
<keyword evidence="2" id="KW-1133">Transmembrane helix</keyword>
<dbReference type="EMBL" id="CP015249">
    <property type="protein sequence ID" value="ANB17311.1"/>
    <property type="molecule type" value="Genomic_DNA"/>
</dbReference>
<feature type="domain" description="DUF11" evidence="4">
    <location>
        <begin position="2024"/>
        <end position="2136"/>
    </location>
</feature>
<feature type="domain" description="DUF11" evidence="4">
    <location>
        <begin position="478"/>
        <end position="576"/>
    </location>
</feature>
<dbReference type="InterPro" id="IPR001434">
    <property type="entry name" value="OmcB-like_DUF11"/>
</dbReference>
<sequence>MSVRSRWVLRACLWGAVGALGGASGTALASGATTDREVNASGGAAGDGSDGLRLWWGSNSQFQARIAGQDQVYNTGARPTSAANTAGRLYNSVYLRVDRGTNGTTRIYTNDNNAAGNPFLVFTQVSQTTLGGAGTAASPWQVTTVLRPSNAADTGITVTLVDSYIRPQAWFTRRVTLSGMPASGAAIRLYQNIDTYLQGGDAGPGFVRTSPSNTTGTPDFVGVTKGSQIEALWHEPSSGTPIWDRYFTGNYDQPKWLICNGTAGSSNPCTSNTGNLNDTVDANASTDNGMAAQWNVPAGAATFTAEYRITFATSAVDLTKQFAPAVIAPGGVSTLTFTLTNRTTNAVAGINLLDTLPSGVTVAPTPNIRTSCPTGGALGTAMPSGMTVTAAAGSGTIQVAGGRINGAAVGSQLACQVAVNVTASTLGVYHNANANISNTNNLVNLVGDETLTVTLPQLTAGKSVVGTLVAGQTGAAADAYYAIGFTNSGGQPTSGAITLSDTLPAGMTAVAVSSANGTVSCPGLPVTSTLSCTFTPTAPLAPGASASIRVNVAVAASASGTATNRVGVAGGGDPDPLPDCAASASPQCATSTTPVTTQADLAVVKTGPTTVLAGQNVSYTLAVSNAGPSDAQAVVLADPTPAGLTFVSATAPCASGFPCTLGTVAAGDGLTVTVTFAVPPGHAGGPITNTATVTTSTTDPTPGNNASTATTTVGTSADLTVVKTGPASVTAGQSLTYTLLVTSAGPSTAQGVSLADPTPAGLTFVSASAPCAGGFPCALGAVAPGASIPVTVTFTVPASYAGTQVVNTATVSSATSDPDPAGNSSSATTTIAAGADLTVIKTGPASATPGDTLTYTLAVGNAGPSDAQAVVLNDPAPAGLTFVSASAPCASGFPCALGTIAAGANRSVTVTFAVPAGHSGSIVNTASVSSSTTDPDPSGNSSTVTTPTVASADIAVTKTVDEDAPNVGEPVLFTITAQNLGPSDATGVVLTDALPAGLSFVSAAAGQGSYDAGTGVWTVGALAAGDATTLQIAATVTATGTITNTATRTAADQTDPNPANNSAAATINGQPSADIQVNKTVDDATPNLGAPAVFTVSVHNAGPNDATGVVVTDLLPAGLAFQSATPSQGSYNTVTGVWMMGTVAAGATTTLTVTALVQTTTAVTNLATKTAQNEHDPNPANDQSGVVVNGQAADIQVIKVVDETEPTVGDIVTFTVTASNNGPSAATGVIVTDLLPAGLDFVDATPSQGTYDSGTGVWTIGTLAIAGPAATATLTIRATVTQDGTLVNTATRTASDRTDTNPGNDSASATVVASASANLSVVKTGPASATPGQNVSYTLAVSNGGPSDAQAVVLNDSTPAGLTFVSASAPCAGGFPCTLGTVAASGTVSVTVTFAVPASHSGSIVNTASVSSSTTDPDPSGNSSTVTTPLAASADLSVLKTGPASATPGQNVSYTLAVTNAGPSDAQAVVLNDPTPAGLTFVSASAPCAGGFPCALGTVAAGGGVSITVTFAVPASHSGSIVNTASVSSSTTDPDPSGNSSTVTTPVTASADLSVLKTGPASATPGQNVSYTLAVSNGGPSDAQAVVLSDPTPAGLTFVSASAPCAGGFPCALGTVAAGGGVSVTVTFAVPASHSGSIVNTATVSSSTTDPDPSGNSSTVTTPVAASANLSVVKTGPASATPGQNVSYTLAVSNGGPSDAQAVVLNDSTPAGLTFVSASAPCAGGFPCTLGTVAVDATVSVTVTFAIPAGHSGSIVNTATVSSSTTDPDPSGNSSTVTTPVGASADLAVVKTGPAAATPGQNVSYTLAVSNAGPSDAQAVVLNDPTPAGLTFVSASAPCAGGFPCTLGTVAAGSGVTVTVSLAVPAGYSGSIVNTATVSSSTDDPDPSGNSSTVTTPTIASADIAIAKTVDDAAPHVGETVVFTVTASNLGPSDATGIEVTDALPSGLAFDSAVATQGLYDAGTGVWSAGALAVGGEATLTITAVVTATGEIVNTATRTAADQTDPNPANNSAAAAINGLPSADIQVRKTVDNAAPNLGTAVVFTIGVRNAGPNDATGVAVTDALPAGLDFVSAQASQGSYDSASGVWTIGAIANGDEPTLAITALVQTTDAVTNTAIKTAQVENDPNPANDQAGVVVNGQAADIQLVKVVDRADPRVGDTVTFTVTATNNGPSAASGVVVTDLLPAGLQFVDAETSQGTYDAGTGAWAVGALSIAGKAAMATLTIGATVTQDGTLVNTATRTAGDQTDPNPANDSASATVKAGASADLRLVKTGPAVATAGQNVTYTLAVSNAGPSAAGNVMLDDPAPAGLTFVSASAPCAGGFPCALGTLATGGTVDVTVTFAVPPDFSAAQIVNVATATASTFDPDAGNNTGTATTGIGAAADLAVVKSGPAAATPGQPLAYVIEVTNSGPSDAVNVVLTDPTPPGLVFVAASAPCQGGFPCALGTMIVGGTTFINVTLAVPADYQGPNPILNTATVGSDTPDPDSSNNSATAAAGIGAIADLAIVKTGPAAVRPGQNVSYALRIENAGPSAAVDVVVDDPTPAGLTLVSVGAPCSGGFPCALGTLPPATPVTVEVVFAVPADYAAATIVNTATVRSATPDADPSDNASSATTAVDALVADIAVSKTGPATAVAGRTVAYTIVVRNGGPDAAADVVLDDPTPAGLSFLSASAPCASGFPCALGSLAPNAVVTITTQYVVAADHGAGQIVNIATATSTTPDPTPVNNAATAATAVTGQPAAEAVPVPATSRWMLLLAALALVMLAGLRIGRRQ</sequence>
<keyword evidence="2" id="KW-0472">Membrane</keyword>
<feature type="region of interest" description="Disordered" evidence="1">
    <location>
        <begin position="925"/>
        <end position="946"/>
    </location>
</feature>
<evidence type="ECO:0000259" key="5">
    <source>
        <dbReference type="Pfam" id="PF25564"/>
    </source>
</evidence>
<accession>A0A160DTK7</accession>
<feature type="domain" description="DUF11" evidence="4">
    <location>
        <begin position="2144"/>
        <end position="2261"/>
    </location>
</feature>
<feature type="domain" description="DUF11" evidence="4">
    <location>
        <begin position="1903"/>
        <end position="2017"/>
    </location>
</feature>
<dbReference type="RefSeq" id="WP_067645429.1">
    <property type="nucleotide sequence ID" value="NZ_CP015249.1"/>
</dbReference>
<feature type="domain" description="DUF11" evidence="4">
    <location>
        <begin position="718"/>
        <end position="828"/>
    </location>
</feature>
<dbReference type="PANTHER" id="PTHR34819:SF3">
    <property type="entry name" value="CELL SURFACE PROTEIN"/>
    <property type="match status" value="1"/>
</dbReference>
<dbReference type="Gene3D" id="2.60.40.1170">
    <property type="entry name" value="Mu homology domain, subdomain B"/>
    <property type="match status" value="4"/>
</dbReference>
<dbReference type="Pfam" id="PF01345">
    <property type="entry name" value="DUF11"/>
    <property type="match status" value="19"/>
</dbReference>
<reference evidence="6 7" key="1">
    <citation type="submission" date="2016-04" db="EMBL/GenBank/DDBJ databases">
        <title>Complete genome sequence of Dokdonella koreensis DS-123T.</title>
        <authorList>
            <person name="Kim J.F."/>
            <person name="Lee H."/>
            <person name="Kwak M.-J."/>
        </authorList>
    </citation>
    <scope>NUCLEOTIDE SEQUENCE [LARGE SCALE GENOMIC DNA]</scope>
    <source>
        <strain evidence="6 7">DS-123</strain>
    </source>
</reference>
<dbReference type="Gene3D" id="2.60.40.10">
    <property type="entry name" value="Immunoglobulins"/>
    <property type="match status" value="5"/>
</dbReference>
<dbReference type="InterPro" id="IPR051172">
    <property type="entry name" value="Chlamydia_OmcB"/>
</dbReference>
<protein>
    <submittedName>
        <fullName evidence="6">DUF11 domain containing protein</fullName>
    </submittedName>
</protein>
<feature type="region of interest" description="Disordered" evidence="1">
    <location>
        <begin position="1642"/>
        <end position="1661"/>
    </location>
</feature>
<gene>
    <name evidence="6" type="ORF">I596_1281</name>
</gene>
<proteinExistence type="predicted"/>
<feature type="domain" description="DUF11" evidence="4">
    <location>
        <begin position="2268"/>
        <end position="2378"/>
    </location>
</feature>
<feature type="domain" description="DUF7933" evidence="5">
    <location>
        <begin position="318"/>
        <end position="453"/>
    </location>
</feature>
<feature type="domain" description="DUF11" evidence="4">
    <location>
        <begin position="1786"/>
        <end position="1895"/>
    </location>
</feature>
<feature type="domain" description="DUF11" evidence="4">
    <location>
        <begin position="836"/>
        <end position="945"/>
    </location>
</feature>
<keyword evidence="2" id="KW-0812">Transmembrane</keyword>
<feature type="domain" description="DUF11" evidence="4">
    <location>
        <begin position="953"/>
        <end position="1067"/>
    </location>
</feature>
<feature type="domain" description="DUF11" evidence="4">
    <location>
        <begin position="2624"/>
        <end position="2734"/>
    </location>
</feature>
<feature type="compositionally biased region" description="Low complexity" evidence="1">
    <location>
        <begin position="1407"/>
        <end position="1425"/>
    </location>
</feature>
<feature type="domain" description="DUF11" evidence="4">
    <location>
        <begin position="1074"/>
        <end position="1186"/>
    </location>
</feature>
<evidence type="ECO:0000313" key="6">
    <source>
        <dbReference type="EMBL" id="ANB17311.1"/>
    </source>
</evidence>
<dbReference type="InterPro" id="IPR057693">
    <property type="entry name" value="DUF7933"/>
</dbReference>
<dbReference type="Pfam" id="PF25564">
    <property type="entry name" value="DUF7933"/>
    <property type="match status" value="1"/>
</dbReference>
<dbReference type="PATRIC" id="fig|1300342.3.peg.1249"/>
<name>A0A160DTK7_9GAMM</name>
<dbReference type="Gene3D" id="2.60.40.3080">
    <property type="match status" value="1"/>
</dbReference>
<feature type="domain" description="DUF11" evidence="4">
    <location>
        <begin position="2505"/>
        <end position="2615"/>
    </location>
</feature>
<evidence type="ECO:0000313" key="7">
    <source>
        <dbReference type="Proteomes" id="UP000076830"/>
    </source>
</evidence>
<dbReference type="NCBIfam" id="TIGR01451">
    <property type="entry name" value="B_ant_repeat"/>
    <property type="match status" value="18"/>
</dbReference>
<evidence type="ECO:0000256" key="3">
    <source>
        <dbReference type="SAM" id="SignalP"/>
    </source>
</evidence>
<feature type="compositionally biased region" description="Low complexity" evidence="1">
    <location>
        <begin position="1759"/>
        <end position="1776"/>
    </location>
</feature>
<dbReference type="InterPro" id="IPR047589">
    <property type="entry name" value="DUF11_rpt"/>
</dbReference>
<feature type="region of interest" description="Disordered" evidence="1">
    <location>
        <begin position="1406"/>
        <end position="1427"/>
    </location>
</feature>
<feature type="compositionally biased region" description="Low complexity" evidence="1">
    <location>
        <begin position="1524"/>
        <end position="1546"/>
    </location>
</feature>
<feature type="domain" description="DUF11" evidence="4">
    <location>
        <begin position="600"/>
        <end position="710"/>
    </location>
</feature>
<feature type="domain" description="DUF11" evidence="4">
    <location>
        <begin position="1194"/>
        <end position="1311"/>
    </location>
</feature>
<feature type="signal peptide" evidence="3">
    <location>
        <begin position="1"/>
        <end position="29"/>
    </location>
</feature>
<keyword evidence="3" id="KW-0732">Signal</keyword>
<dbReference type="KEGG" id="dko:I596_1281"/>
<dbReference type="PANTHER" id="PTHR34819">
    <property type="entry name" value="LARGE CYSTEINE-RICH PERIPLASMIC PROTEIN OMCB"/>
    <property type="match status" value="1"/>
</dbReference>
<evidence type="ECO:0000259" key="4">
    <source>
        <dbReference type="Pfam" id="PF01345"/>
    </source>
</evidence>
<feature type="region of interest" description="Disordered" evidence="1">
    <location>
        <begin position="1759"/>
        <end position="1779"/>
    </location>
</feature>
<feature type="domain" description="DUF11" evidence="4">
    <location>
        <begin position="1319"/>
        <end position="1427"/>
    </location>
</feature>
<feature type="domain" description="DUF11" evidence="4">
    <location>
        <begin position="2386"/>
        <end position="2497"/>
    </location>
</feature>
<dbReference type="InterPro" id="IPR013783">
    <property type="entry name" value="Ig-like_fold"/>
</dbReference>
<feature type="region of interest" description="Disordered" evidence="1">
    <location>
        <begin position="1523"/>
        <end position="1546"/>
    </location>
</feature>
<dbReference type="OrthoDB" id="5959557at2"/>
<feature type="chain" id="PRO_5007813155" evidence="3">
    <location>
        <begin position="30"/>
        <end position="2775"/>
    </location>
</feature>
<feature type="domain" description="DUF11" evidence="4">
    <location>
        <begin position="1670"/>
        <end position="1778"/>
    </location>
</feature>
<keyword evidence="7" id="KW-1185">Reference proteome</keyword>
<feature type="compositionally biased region" description="Low complexity" evidence="1">
    <location>
        <begin position="1642"/>
        <end position="1659"/>
    </location>
</feature>